<accession>A0A380L2I4</accession>
<keyword evidence="2" id="KW-1185">Reference proteome</keyword>
<comment type="caution">
    <text evidence="1">The sequence shown here is derived from an EMBL/GenBank/DDBJ whole genome shotgun (WGS) entry which is preliminary data.</text>
</comment>
<reference evidence="1" key="1">
    <citation type="submission" date="2018-06" db="EMBL/GenBank/DDBJ databases">
        <authorList>
            <consortium name="Pathogen Informatics"/>
            <person name="Doyle S."/>
        </authorList>
    </citation>
    <scope>NUCLEOTIDE SEQUENCE [LARGE SCALE GENOMIC DNA]</scope>
    <source>
        <strain evidence="1">NCTC11063</strain>
    </source>
</reference>
<proteinExistence type="predicted"/>
<organism evidence="1 2">
    <name type="scientific">Streptococcus milleri</name>
    <dbReference type="NCBI Taxonomy" id="33040"/>
    <lineage>
        <taxon>Bacteria</taxon>
        <taxon>Bacillati</taxon>
        <taxon>Bacillota</taxon>
        <taxon>Bacilli</taxon>
        <taxon>Lactobacillales</taxon>
        <taxon>Streptococcaceae</taxon>
        <taxon>Streptococcus</taxon>
    </lineage>
</organism>
<sequence length="232" mass="27110">MGYDFETLLGCEGEDLAEAYDRAVSDYQERELEETQVEDVINLEDFLYLGDVFCEVPYQLDPAFLHFILLNCYKKIKNFEYADYKFSDAGLIRENPHYFFQGENNLSITIEYQENKMLFLADTKEGEEFIQKVKEKVFENTDNIELSSKWLAVAGIVDRQVIRDSFQRLIETTSVTIYNSQNVQKGKSYNFGDFMVTCYNNGTILTQGGFLVHEEYFSLQNFWLAVLDKVFL</sequence>
<gene>
    <name evidence="1" type="ORF">NCTC11063_01020</name>
</gene>
<dbReference type="AlphaFoldDB" id="A0A380L2I4"/>
<dbReference type="Proteomes" id="UP000255236">
    <property type="component" value="Unassembled WGS sequence"/>
</dbReference>
<name>A0A380L2I4_9STRE</name>
<evidence type="ECO:0000313" key="2">
    <source>
        <dbReference type="Proteomes" id="UP000255236"/>
    </source>
</evidence>
<dbReference type="EMBL" id="UHFT01000001">
    <property type="protein sequence ID" value="SUN80317.1"/>
    <property type="molecule type" value="Genomic_DNA"/>
</dbReference>
<protein>
    <submittedName>
        <fullName evidence="1">Uncharacterized protein</fullName>
    </submittedName>
</protein>
<dbReference type="RefSeq" id="WP_021001740.1">
    <property type="nucleotide sequence ID" value="NZ_UHFT01000001.1"/>
</dbReference>
<evidence type="ECO:0000313" key="1">
    <source>
        <dbReference type="EMBL" id="SUN80317.1"/>
    </source>
</evidence>